<evidence type="ECO:0000256" key="5">
    <source>
        <dbReference type="ARBA" id="ARBA00022692"/>
    </source>
</evidence>
<proteinExistence type="inferred from homology"/>
<sequence length="219" mass="24882">MHKNRIVPGFRQYGVSSGRIESFSDAFIAIIITLMVLEIPLPKSMDVSQMLGFGKSILIYFASFVIVGMQWNRHHRLFGGIKEVSVNFIWKNMIYLFLLSLIPVFMKWLLEFPTSLIPAMAYSVIYILNDVGIRWLFRSLGIENQMAGNEIRQQRQIGRRPPVRPVALFLFFLAGPSLILGLSVFFPEISIVCFIVFPVLMSLGNLAAGDPGNMRIQNH</sequence>
<keyword evidence="11" id="KW-0407">Ion channel</keyword>
<dbReference type="GO" id="GO:0015252">
    <property type="term" value="F:proton channel activity"/>
    <property type="evidence" value="ECO:0007669"/>
    <property type="project" value="InterPro"/>
</dbReference>
<evidence type="ECO:0000313" key="15">
    <source>
        <dbReference type="Proteomes" id="UP000298653"/>
    </source>
</evidence>
<evidence type="ECO:0000256" key="7">
    <source>
        <dbReference type="ARBA" id="ARBA00022958"/>
    </source>
</evidence>
<keyword evidence="3" id="KW-0813">Transport</keyword>
<keyword evidence="9" id="KW-0406">Ion transport</keyword>
<dbReference type="EMBL" id="CP040058">
    <property type="protein sequence ID" value="QCP33845.1"/>
    <property type="molecule type" value="Genomic_DNA"/>
</dbReference>
<evidence type="ECO:0000256" key="9">
    <source>
        <dbReference type="ARBA" id="ARBA00023065"/>
    </source>
</evidence>
<evidence type="ECO:0000256" key="8">
    <source>
        <dbReference type="ARBA" id="ARBA00022989"/>
    </source>
</evidence>
<keyword evidence="8 13" id="KW-1133">Transmembrane helix</keyword>
<keyword evidence="6" id="KW-0631">Potassium channel</keyword>
<dbReference type="Pfam" id="PF06736">
    <property type="entry name" value="TMEM175"/>
    <property type="match status" value="1"/>
</dbReference>
<keyword evidence="15" id="KW-1185">Reference proteome</keyword>
<evidence type="ECO:0000256" key="2">
    <source>
        <dbReference type="ARBA" id="ARBA00006920"/>
    </source>
</evidence>
<keyword evidence="5 13" id="KW-0812">Transmembrane</keyword>
<feature type="transmembrane region" description="Helical" evidence="13">
    <location>
        <begin position="162"/>
        <end position="183"/>
    </location>
</feature>
<evidence type="ECO:0000256" key="12">
    <source>
        <dbReference type="ARBA" id="ARBA00034430"/>
    </source>
</evidence>
<comment type="subcellular location">
    <subcellularLocation>
        <location evidence="1">Membrane</location>
        <topology evidence="1">Multi-pass membrane protein</topology>
    </subcellularLocation>
</comment>
<feature type="transmembrane region" description="Helical" evidence="13">
    <location>
        <begin position="53"/>
        <end position="72"/>
    </location>
</feature>
<evidence type="ECO:0000256" key="10">
    <source>
        <dbReference type="ARBA" id="ARBA00023136"/>
    </source>
</evidence>
<keyword evidence="4" id="KW-0633">Potassium transport</keyword>
<dbReference type="InterPro" id="IPR010617">
    <property type="entry name" value="TMEM175-like"/>
</dbReference>
<dbReference type="RefSeq" id="WP_175403565.1">
    <property type="nucleotide sequence ID" value="NZ_CP040058.1"/>
</dbReference>
<feature type="transmembrane region" description="Helical" evidence="13">
    <location>
        <begin position="189"/>
        <end position="208"/>
    </location>
</feature>
<keyword evidence="7" id="KW-0630">Potassium</keyword>
<gene>
    <name evidence="14" type="ORF">AR1Y2_0391</name>
</gene>
<evidence type="ECO:0000256" key="3">
    <source>
        <dbReference type="ARBA" id="ARBA00022448"/>
    </source>
</evidence>
<evidence type="ECO:0000256" key="11">
    <source>
        <dbReference type="ARBA" id="ARBA00023303"/>
    </source>
</evidence>
<reference evidence="14 15" key="1">
    <citation type="submission" date="2019-05" db="EMBL/GenBank/DDBJ databases">
        <title>Complete genome sequencing of Anaerostipes rhamnosivorans.</title>
        <authorList>
            <person name="Bui T.P.N."/>
            <person name="de Vos W.M."/>
        </authorList>
    </citation>
    <scope>NUCLEOTIDE SEQUENCE [LARGE SCALE GENOMIC DNA]</scope>
    <source>
        <strain evidence="14 15">1y2</strain>
    </source>
</reference>
<dbReference type="PANTHER" id="PTHR31462">
    <property type="entry name" value="ENDOSOMAL/LYSOSOMAL POTASSIUM CHANNEL TMEM175"/>
    <property type="match status" value="1"/>
</dbReference>
<feature type="transmembrane region" description="Helical" evidence="13">
    <location>
        <begin position="20"/>
        <end position="41"/>
    </location>
</feature>
<comment type="catalytic activity">
    <reaction evidence="12">
        <text>K(+)(in) = K(+)(out)</text>
        <dbReference type="Rhea" id="RHEA:29463"/>
        <dbReference type="ChEBI" id="CHEBI:29103"/>
    </reaction>
</comment>
<evidence type="ECO:0000256" key="13">
    <source>
        <dbReference type="SAM" id="Phobius"/>
    </source>
</evidence>
<feature type="transmembrane region" description="Helical" evidence="13">
    <location>
        <begin position="116"/>
        <end position="137"/>
    </location>
</feature>
<name>A0A4P8IB48_9FIRM</name>
<feature type="transmembrane region" description="Helical" evidence="13">
    <location>
        <begin position="93"/>
        <end position="110"/>
    </location>
</feature>
<accession>A0A4P8IB48</accession>
<keyword evidence="10 13" id="KW-0472">Membrane</keyword>
<dbReference type="Proteomes" id="UP000298653">
    <property type="component" value="Chromosome"/>
</dbReference>
<evidence type="ECO:0000256" key="4">
    <source>
        <dbReference type="ARBA" id="ARBA00022538"/>
    </source>
</evidence>
<dbReference type="GO" id="GO:0016020">
    <property type="term" value="C:membrane"/>
    <property type="evidence" value="ECO:0007669"/>
    <property type="project" value="UniProtKB-SubCell"/>
</dbReference>
<evidence type="ECO:0000313" key="14">
    <source>
        <dbReference type="EMBL" id="QCP33845.1"/>
    </source>
</evidence>
<evidence type="ECO:0000256" key="1">
    <source>
        <dbReference type="ARBA" id="ARBA00004141"/>
    </source>
</evidence>
<dbReference type="GO" id="GO:0005267">
    <property type="term" value="F:potassium channel activity"/>
    <property type="evidence" value="ECO:0007669"/>
    <property type="project" value="UniProtKB-KW"/>
</dbReference>
<protein>
    <submittedName>
        <fullName evidence="14">Integral membrane protein</fullName>
    </submittedName>
</protein>
<evidence type="ECO:0000256" key="6">
    <source>
        <dbReference type="ARBA" id="ARBA00022826"/>
    </source>
</evidence>
<organism evidence="14 15">
    <name type="scientific">Anaerostipes rhamnosivorans</name>
    <dbReference type="NCBI Taxonomy" id="1229621"/>
    <lineage>
        <taxon>Bacteria</taxon>
        <taxon>Bacillati</taxon>
        <taxon>Bacillota</taxon>
        <taxon>Clostridia</taxon>
        <taxon>Lachnospirales</taxon>
        <taxon>Lachnospiraceae</taxon>
        <taxon>Anaerostipes</taxon>
    </lineage>
</organism>
<dbReference type="KEGG" id="arf:AR1Y2_0391"/>
<dbReference type="PANTHER" id="PTHR31462:SF5">
    <property type="entry name" value="ENDOSOMAL_LYSOSOMAL PROTON CHANNEL TMEM175"/>
    <property type="match status" value="1"/>
</dbReference>
<comment type="similarity">
    <text evidence="2">Belongs to the TMEM175 family.</text>
</comment>
<dbReference type="AlphaFoldDB" id="A0A4P8IB48"/>